<organism evidence="1 2">
    <name type="scientific">Novosphingobium clariflavum</name>
    <dbReference type="NCBI Taxonomy" id="2029884"/>
    <lineage>
        <taxon>Bacteria</taxon>
        <taxon>Pseudomonadati</taxon>
        <taxon>Pseudomonadota</taxon>
        <taxon>Alphaproteobacteria</taxon>
        <taxon>Sphingomonadales</taxon>
        <taxon>Sphingomonadaceae</taxon>
        <taxon>Novosphingobium</taxon>
    </lineage>
</organism>
<dbReference type="Proteomes" id="UP001589858">
    <property type="component" value="Unassembled WGS sequence"/>
</dbReference>
<accession>A0ABV6SBR0</accession>
<protein>
    <submittedName>
        <fullName evidence="1">Uncharacterized protein</fullName>
    </submittedName>
</protein>
<gene>
    <name evidence="1" type="ORF">ACFFF8_17815</name>
</gene>
<proteinExistence type="predicted"/>
<evidence type="ECO:0000313" key="2">
    <source>
        <dbReference type="Proteomes" id="UP001589858"/>
    </source>
</evidence>
<dbReference type="EMBL" id="JBHLTM010000068">
    <property type="protein sequence ID" value="MFC0686446.1"/>
    <property type="molecule type" value="Genomic_DNA"/>
</dbReference>
<feature type="non-terminal residue" evidence="1">
    <location>
        <position position="131"/>
    </location>
</feature>
<keyword evidence="2" id="KW-1185">Reference proteome</keyword>
<name>A0ABV6SBR0_9SPHN</name>
<dbReference type="RefSeq" id="WP_379489392.1">
    <property type="nucleotide sequence ID" value="NZ_JBHLTM010000068.1"/>
</dbReference>
<comment type="caution">
    <text evidence="1">The sequence shown here is derived from an EMBL/GenBank/DDBJ whole genome shotgun (WGS) entry which is preliminary data.</text>
</comment>
<evidence type="ECO:0000313" key="1">
    <source>
        <dbReference type="EMBL" id="MFC0686446.1"/>
    </source>
</evidence>
<sequence>MDYPPYWNYIEGIGRKEHRPFKRALRKPLTRFEREFTPHLFDGETYFPVSTIKEVPGRNHSQALKVAQGKLALEENSFFANRLIKSNATCERGRWLYTDAPSERVTLGGLAGCGKRRRSGRHRPDFKGPGH</sequence>
<reference evidence="1 2" key="1">
    <citation type="submission" date="2024-09" db="EMBL/GenBank/DDBJ databases">
        <authorList>
            <person name="Sun Q."/>
            <person name="Mori K."/>
        </authorList>
    </citation>
    <scope>NUCLEOTIDE SEQUENCE [LARGE SCALE GENOMIC DNA]</scope>
    <source>
        <strain evidence="1 2">CICC 11035S</strain>
    </source>
</reference>